<evidence type="ECO:0000313" key="1">
    <source>
        <dbReference type="EMBL" id="NHZ66458.1"/>
    </source>
</evidence>
<sequence>MQKTYQLKGATALARQFNHNFPHLHITSHAARKWLVGESIPTQEKIIALAQWLEVDPWWLRYGSRETYTSGGSDSDEAILVRDVLILKAHERGILRAFLDVLLKRV</sequence>
<dbReference type="Gene3D" id="1.10.260.40">
    <property type="entry name" value="lambda repressor-like DNA-binding domains"/>
    <property type="match status" value="1"/>
</dbReference>
<name>A0ABX0MUR5_9BURK</name>
<dbReference type="InterPro" id="IPR010982">
    <property type="entry name" value="Lambda_DNA-bd_dom_sf"/>
</dbReference>
<evidence type="ECO:0000313" key="2">
    <source>
        <dbReference type="Proteomes" id="UP000610594"/>
    </source>
</evidence>
<protein>
    <recommendedName>
        <fullName evidence="3">Transcriptional regulator</fullName>
    </recommendedName>
</protein>
<accession>A0ABX0MUR5</accession>
<evidence type="ECO:0008006" key="3">
    <source>
        <dbReference type="Google" id="ProtNLM"/>
    </source>
</evidence>
<proteinExistence type="predicted"/>
<comment type="caution">
    <text evidence="1">The sequence shown here is derived from an EMBL/GenBank/DDBJ whole genome shotgun (WGS) entry which is preliminary data.</text>
</comment>
<keyword evidence="2" id="KW-1185">Reference proteome</keyword>
<organism evidence="1 2">
    <name type="scientific">Massilia genomosp. 1</name>
    <dbReference type="NCBI Taxonomy" id="2609280"/>
    <lineage>
        <taxon>Bacteria</taxon>
        <taxon>Pseudomonadati</taxon>
        <taxon>Pseudomonadota</taxon>
        <taxon>Betaproteobacteria</taxon>
        <taxon>Burkholderiales</taxon>
        <taxon>Oxalobacteraceae</taxon>
        <taxon>Telluria group</taxon>
        <taxon>Massilia</taxon>
    </lineage>
</organism>
<dbReference type="EMBL" id="WHJF01000136">
    <property type="protein sequence ID" value="NHZ66458.1"/>
    <property type="molecule type" value="Genomic_DNA"/>
</dbReference>
<reference evidence="1 2" key="1">
    <citation type="submission" date="2019-10" db="EMBL/GenBank/DDBJ databases">
        <title>Taxonomy of Antarctic Massilia spp.: description of Massilia rubra sp. nov., Massilia aquatica sp. nov., Massilia mucilaginosa sp. nov., Massilia frigida sp. nov. isolated from streams, lakes and regoliths.</title>
        <authorList>
            <person name="Holochova P."/>
            <person name="Sedlacek I."/>
            <person name="Kralova S."/>
            <person name="Maslanova I."/>
            <person name="Busse H.-J."/>
            <person name="Stankova E."/>
            <person name="Vrbovska V."/>
            <person name="Kovarovic V."/>
            <person name="Bartak M."/>
            <person name="Svec P."/>
            <person name="Pantucek R."/>
        </authorList>
    </citation>
    <scope>NUCLEOTIDE SEQUENCE [LARGE SCALE GENOMIC DNA]</scope>
    <source>
        <strain evidence="1 2">CCM 8694</strain>
    </source>
</reference>
<dbReference type="Proteomes" id="UP000610594">
    <property type="component" value="Unassembled WGS sequence"/>
</dbReference>
<gene>
    <name evidence="1" type="ORF">F1735_29905</name>
</gene>